<dbReference type="Proteomes" id="UP000006334">
    <property type="component" value="Unassembled WGS sequence"/>
</dbReference>
<dbReference type="EMBL" id="BAEN01000036">
    <property type="protein sequence ID" value="GAC14385.1"/>
    <property type="molecule type" value="Genomic_DNA"/>
</dbReference>
<keyword evidence="2" id="KW-0472">Membrane</keyword>
<protein>
    <submittedName>
        <fullName evidence="5">ABC-type transport system involved in gliding motility auxiliary component-like protein</fullName>
    </submittedName>
</protein>
<keyword evidence="2" id="KW-1133">Transmembrane helix</keyword>
<feature type="domain" description="DUF7088" evidence="4">
    <location>
        <begin position="37"/>
        <end position="137"/>
    </location>
</feature>
<evidence type="ECO:0000313" key="5">
    <source>
        <dbReference type="EMBL" id="GAC14385.1"/>
    </source>
</evidence>
<dbReference type="InterPro" id="IPR055396">
    <property type="entry name" value="DUF7088"/>
</dbReference>
<comment type="caution">
    <text evidence="5">The sequence shown here is derived from an EMBL/GenBank/DDBJ whole genome shotgun (WGS) entry which is preliminary data.</text>
</comment>
<dbReference type="Pfam" id="PF23357">
    <property type="entry name" value="DUF7088"/>
    <property type="match status" value="1"/>
</dbReference>
<organism evidence="5 6">
    <name type="scientific">Aliiglaciecola lipolytica E3</name>
    <dbReference type="NCBI Taxonomy" id="1127673"/>
    <lineage>
        <taxon>Bacteria</taxon>
        <taxon>Pseudomonadati</taxon>
        <taxon>Pseudomonadota</taxon>
        <taxon>Gammaproteobacteria</taxon>
        <taxon>Alteromonadales</taxon>
        <taxon>Alteromonadaceae</taxon>
        <taxon>Aliiglaciecola</taxon>
    </lineage>
</organism>
<dbReference type="STRING" id="1127673.GLIP_1752"/>
<keyword evidence="1" id="KW-0175">Coiled coil</keyword>
<evidence type="ECO:0000313" key="6">
    <source>
        <dbReference type="Proteomes" id="UP000006334"/>
    </source>
</evidence>
<name>K6YSW9_9ALTE</name>
<keyword evidence="6" id="KW-1185">Reference proteome</keyword>
<evidence type="ECO:0000259" key="4">
    <source>
        <dbReference type="Pfam" id="PF23357"/>
    </source>
</evidence>
<dbReference type="Pfam" id="PF09822">
    <property type="entry name" value="ABC_transp_aux"/>
    <property type="match status" value="1"/>
</dbReference>
<evidence type="ECO:0000259" key="3">
    <source>
        <dbReference type="Pfam" id="PF09822"/>
    </source>
</evidence>
<feature type="domain" description="ABC-type uncharacterised transport system" evidence="3">
    <location>
        <begin position="184"/>
        <end position="473"/>
    </location>
</feature>
<keyword evidence="2" id="KW-0812">Transmembrane</keyword>
<proteinExistence type="predicted"/>
<dbReference type="AlphaFoldDB" id="K6YSW9"/>
<feature type="transmembrane region" description="Helical" evidence="2">
    <location>
        <begin position="582"/>
        <end position="603"/>
    </location>
</feature>
<reference evidence="5 6" key="1">
    <citation type="journal article" date="2017" name="Antonie Van Leeuwenhoek">
        <title>Rhizobium rhizosphaerae sp. nov., a novel species isolated from rice rhizosphere.</title>
        <authorList>
            <person name="Zhao J.J."/>
            <person name="Zhang J."/>
            <person name="Zhang R.J."/>
            <person name="Zhang C.W."/>
            <person name="Yin H.Q."/>
            <person name="Zhang X.X."/>
        </authorList>
    </citation>
    <scope>NUCLEOTIDE SEQUENCE [LARGE SCALE GENOMIC DNA]</scope>
    <source>
        <strain evidence="5 6">E3</strain>
    </source>
</reference>
<accession>K6YSW9</accession>
<dbReference type="RefSeq" id="WP_008844201.1">
    <property type="nucleotide sequence ID" value="NZ_BAEN01000036.1"/>
</dbReference>
<evidence type="ECO:0000256" key="1">
    <source>
        <dbReference type="SAM" id="Coils"/>
    </source>
</evidence>
<dbReference type="InterPro" id="IPR019196">
    <property type="entry name" value="ABC_transp_unknown"/>
</dbReference>
<dbReference type="eggNOG" id="COG3225">
    <property type="taxonomic scope" value="Bacteria"/>
</dbReference>
<evidence type="ECO:0000256" key="2">
    <source>
        <dbReference type="SAM" id="Phobius"/>
    </source>
</evidence>
<feature type="coiled-coil region" evidence="1">
    <location>
        <begin position="499"/>
        <end position="534"/>
    </location>
</feature>
<dbReference type="OrthoDB" id="9777219at2"/>
<sequence>MSKFSTSLILILLGVLFFALTVLNNQFLSPVRLDLTENQVYSLSTGSKEIVSNIDEPINLYFFFSDKSSKGMTSLRNYANRVESMLQEYSKVADGKINLRIVDPEPFSEAEDQADEFGLTAASIGAMGDSIYLGLAATNSLDDQEVISFFDPQKEKFLEYEISKLIHKLSQPQSVKVTLVSDLPLAGGQNPMTGQFDPAWTFYIQLQQLYQVEQIPNAADALPEDTDVLMLVHPKSLNESLLYAVDQYVMRGGKLIVFVDANNESDPMAMMAGMGAATENHSNLPRLFEAWGLQFNDSQVLLDAELGLDIRTADGGVARHFGFVGIQSQQLDRDDVTTASLEIINGASFGTFSKSQGSKLRWTPLMRSSANSDLMDVASYATLRDPNALAREFNQQNQQRVLAARLHGNATSAYTQANAETDSKFVTSTDQLNVIVVGDTDLLADRFWVQQANFFGETVYTPFANNGDFVTNAVENLGGSNALISIRSRGTFARPFNTVDALKVEAERKFREQEQLLQQQLDETEQQLAQLQSQQGEGAGLVMLPEQQQAIDEFVEKRIEIRKALREVRHQLDKDIESLGNWLKFLNIAVAPILLMLILMLLARLLRTKSKGDEGFEQ</sequence>
<gene>
    <name evidence="5" type="ORF">GLIP_1752</name>
</gene>